<sequence>MMTTLGPVSEAIFSVRQMGGRGEPGFREWEEQVSDRLRSGRLDLGVISALRRTSDLTWLLAGEGNSAAEERSLPQGLRRGDVRSAIERYTDASVGPYWPQMLVRLGAEREERMRRAPEGGESLLNSLHPEIAWKRPYLEIPGGEDSEIEVNGKGILIAPSIFLGSRPAVFLPNVGGTSELPVLVFSVRLAPAETRSLWTAQAKDAEALDALMGRTRAQLLRLTLVGGTTSELARRVGTSAAAVSQHTGILRNAGLIRSERDRNTVIHRITGLGRAVLNGKFHAAPAQPETMALANAGGGRETRVPRQRQPFAVGRKRPLSAPLQVADGGLACRVS</sequence>
<evidence type="ECO:0000256" key="3">
    <source>
        <dbReference type="ARBA" id="ARBA00023163"/>
    </source>
</evidence>
<evidence type="ECO:0000313" key="5">
    <source>
        <dbReference type="EMBL" id="ANB09099.1"/>
    </source>
</evidence>
<dbReference type="RefSeq" id="WP_063483344.1">
    <property type="nucleotide sequence ID" value="NZ_CP012949.1"/>
</dbReference>
<keyword evidence="3" id="KW-0804">Transcription</keyword>
<organism evidence="5 6">
    <name type="scientific">Streptomyces ambofaciens</name>
    <dbReference type="NCBI Taxonomy" id="1889"/>
    <lineage>
        <taxon>Bacteria</taxon>
        <taxon>Bacillati</taxon>
        <taxon>Actinomycetota</taxon>
        <taxon>Actinomycetes</taxon>
        <taxon>Kitasatosporales</taxon>
        <taxon>Streptomycetaceae</taxon>
        <taxon>Streptomyces</taxon>
    </lineage>
</organism>
<dbReference type="SUPFAM" id="SSF46785">
    <property type="entry name" value="Winged helix' DNA-binding domain"/>
    <property type="match status" value="1"/>
</dbReference>
<proteinExistence type="predicted"/>
<dbReference type="InterPro" id="IPR036390">
    <property type="entry name" value="WH_DNA-bd_sf"/>
</dbReference>
<dbReference type="InterPro" id="IPR011991">
    <property type="entry name" value="ArsR-like_HTH"/>
</dbReference>
<protein>
    <recommendedName>
        <fullName evidence="4">HTH arsR-type domain-containing protein</fullName>
    </recommendedName>
</protein>
<evidence type="ECO:0000256" key="1">
    <source>
        <dbReference type="ARBA" id="ARBA00023015"/>
    </source>
</evidence>
<gene>
    <name evidence="5" type="ORF">SAM40697_5142</name>
</gene>
<evidence type="ECO:0000259" key="4">
    <source>
        <dbReference type="SMART" id="SM00418"/>
    </source>
</evidence>
<dbReference type="PANTHER" id="PTHR43132">
    <property type="entry name" value="ARSENICAL RESISTANCE OPERON REPRESSOR ARSR-RELATED"/>
    <property type="match status" value="1"/>
</dbReference>
<keyword evidence="2" id="KW-0238">DNA-binding</keyword>
<keyword evidence="6" id="KW-1185">Reference proteome</keyword>
<dbReference type="Gene3D" id="1.10.10.10">
    <property type="entry name" value="Winged helix-like DNA-binding domain superfamily/Winged helix DNA-binding domain"/>
    <property type="match status" value="1"/>
</dbReference>
<dbReference type="Proteomes" id="UP000076720">
    <property type="component" value="Chromosome"/>
</dbReference>
<reference evidence="5 6" key="2">
    <citation type="journal article" date="2016" name="Genome Announc.">
        <title>Complete Genome Sequence of Streptomyces ambofaciens DSM 40697, a Paradigm for Genome Plasticity Studies.</title>
        <authorList>
            <person name="Thibessard A."/>
            <person name="Leblond P."/>
        </authorList>
    </citation>
    <scope>NUCLEOTIDE SEQUENCE [LARGE SCALE GENOMIC DNA]</scope>
    <source>
        <strain evidence="5 6">DSM 40697</strain>
    </source>
</reference>
<feature type="domain" description="HTH arsR-type" evidence="4">
    <location>
        <begin position="206"/>
        <end position="278"/>
    </location>
</feature>
<name>A0ABM6B5V1_STRAM</name>
<reference evidence="6" key="1">
    <citation type="submission" date="2015-10" db="EMBL/GenBank/DDBJ databases">
        <title>Complete genome sequence of Streptomyces ambofaciens DSM 40697.</title>
        <authorList>
            <person name="Thibessard A."/>
            <person name="Leblond P."/>
        </authorList>
    </citation>
    <scope>NUCLEOTIDE SEQUENCE [LARGE SCALE GENOMIC DNA]</scope>
    <source>
        <strain evidence="6">DSM 40697</strain>
    </source>
</reference>
<dbReference type="InterPro" id="IPR036388">
    <property type="entry name" value="WH-like_DNA-bd_sf"/>
</dbReference>
<evidence type="ECO:0000313" key="6">
    <source>
        <dbReference type="Proteomes" id="UP000076720"/>
    </source>
</evidence>
<accession>A0ABM6B5V1</accession>
<dbReference type="CDD" id="cd00090">
    <property type="entry name" value="HTH_ARSR"/>
    <property type="match status" value="1"/>
</dbReference>
<dbReference type="EMBL" id="CP012949">
    <property type="protein sequence ID" value="ANB09099.1"/>
    <property type="molecule type" value="Genomic_DNA"/>
</dbReference>
<dbReference type="InterPro" id="IPR001845">
    <property type="entry name" value="HTH_ArsR_DNA-bd_dom"/>
</dbReference>
<evidence type="ECO:0000256" key="2">
    <source>
        <dbReference type="ARBA" id="ARBA00023125"/>
    </source>
</evidence>
<dbReference type="PANTHER" id="PTHR43132:SF8">
    <property type="entry name" value="HTH-TYPE TRANSCRIPTIONAL REGULATOR KMTR"/>
    <property type="match status" value="1"/>
</dbReference>
<dbReference type="InterPro" id="IPR051011">
    <property type="entry name" value="Metal_resp_trans_reg"/>
</dbReference>
<keyword evidence="1" id="KW-0805">Transcription regulation</keyword>
<dbReference type="SMART" id="SM00418">
    <property type="entry name" value="HTH_ARSR"/>
    <property type="match status" value="1"/>
</dbReference>